<name>A0A1I2LDR7_9BACI</name>
<evidence type="ECO:0000313" key="8">
    <source>
        <dbReference type="Proteomes" id="UP000198897"/>
    </source>
</evidence>
<dbReference type="GO" id="GO:0009425">
    <property type="term" value="C:bacterial-type flagellum basal body"/>
    <property type="evidence" value="ECO:0007669"/>
    <property type="project" value="UniProtKB-SubCell"/>
</dbReference>
<dbReference type="PROSITE" id="PS00588">
    <property type="entry name" value="FLAGELLA_BB_ROD"/>
    <property type="match status" value="1"/>
</dbReference>
<dbReference type="InterPro" id="IPR010930">
    <property type="entry name" value="Flg_bb/hook_C_dom"/>
</dbReference>
<dbReference type="InterPro" id="IPR001444">
    <property type="entry name" value="Flag_bb_rod_N"/>
</dbReference>
<evidence type="ECO:0000259" key="6">
    <source>
        <dbReference type="Pfam" id="PF22692"/>
    </source>
</evidence>
<keyword evidence="7" id="KW-0969">Cilium</keyword>
<dbReference type="Pfam" id="PF00460">
    <property type="entry name" value="Flg_bb_rod"/>
    <property type="match status" value="1"/>
</dbReference>
<feature type="domain" description="Flagellar basal-body/hook protein C-terminal" evidence="5">
    <location>
        <begin position="228"/>
        <end position="272"/>
    </location>
</feature>
<dbReference type="NCBIfam" id="TIGR03506">
    <property type="entry name" value="FlgEFG_subfam"/>
    <property type="match status" value="1"/>
</dbReference>
<keyword evidence="2" id="KW-0975">Bacterial flagellum</keyword>
<gene>
    <name evidence="7" type="ORF">SAMN05216353_10890</name>
</gene>
<feature type="domain" description="Flagellar hook protein FlgE/F/G-like D1" evidence="6">
    <location>
        <begin position="106"/>
        <end position="173"/>
    </location>
</feature>
<dbReference type="Proteomes" id="UP000198897">
    <property type="component" value="Unassembled WGS sequence"/>
</dbReference>
<evidence type="ECO:0000313" key="7">
    <source>
        <dbReference type="EMBL" id="SFF76589.1"/>
    </source>
</evidence>
<comment type="subcellular location">
    <subcellularLocation>
        <location evidence="2">Bacterial flagellum basal body</location>
    </subcellularLocation>
</comment>
<accession>A0A1I2LDR7</accession>
<evidence type="ECO:0000256" key="2">
    <source>
        <dbReference type="RuleBase" id="RU362116"/>
    </source>
</evidence>
<dbReference type="InterPro" id="IPR019776">
    <property type="entry name" value="Flagellar_basal_body_rod_CS"/>
</dbReference>
<protein>
    <submittedName>
        <fullName evidence="7">Flagellar basal-body rod protein FlgG</fullName>
    </submittedName>
</protein>
<dbReference type="PANTHER" id="PTHR30435">
    <property type="entry name" value="FLAGELLAR PROTEIN"/>
    <property type="match status" value="1"/>
</dbReference>
<keyword evidence="8" id="KW-1185">Reference proteome</keyword>
<evidence type="ECO:0000256" key="3">
    <source>
        <dbReference type="SAM" id="MobiDB-lite"/>
    </source>
</evidence>
<evidence type="ECO:0000256" key="1">
    <source>
        <dbReference type="ARBA" id="ARBA00009677"/>
    </source>
</evidence>
<dbReference type="EMBL" id="FOOG01000008">
    <property type="protein sequence ID" value="SFF76589.1"/>
    <property type="molecule type" value="Genomic_DNA"/>
</dbReference>
<feature type="domain" description="Flagellar basal body rod protein N-terminal" evidence="4">
    <location>
        <begin position="12"/>
        <end position="36"/>
    </location>
</feature>
<dbReference type="PANTHER" id="PTHR30435:SF19">
    <property type="entry name" value="FLAGELLAR BASAL-BODY ROD PROTEIN FLGG"/>
    <property type="match status" value="1"/>
</dbReference>
<dbReference type="AlphaFoldDB" id="A0A1I2LDR7"/>
<dbReference type="Pfam" id="PF06429">
    <property type="entry name" value="Flg_bbr_C"/>
    <property type="match status" value="1"/>
</dbReference>
<dbReference type="Pfam" id="PF22692">
    <property type="entry name" value="LlgE_F_G_D1"/>
    <property type="match status" value="1"/>
</dbReference>
<feature type="region of interest" description="Disordered" evidence="3">
    <location>
        <begin position="54"/>
        <end position="76"/>
    </location>
</feature>
<organism evidence="7 8">
    <name type="scientific">Halobacillus alkaliphilus</name>
    <dbReference type="NCBI Taxonomy" id="396056"/>
    <lineage>
        <taxon>Bacteria</taxon>
        <taxon>Bacillati</taxon>
        <taxon>Bacillota</taxon>
        <taxon>Bacilli</taxon>
        <taxon>Bacillales</taxon>
        <taxon>Bacillaceae</taxon>
        <taxon>Halobacillus</taxon>
    </lineage>
</organism>
<evidence type="ECO:0000259" key="5">
    <source>
        <dbReference type="Pfam" id="PF06429"/>
    </source>
</evidence>
<dbReference type="GO" id="GO:0071978">
    <property type="term" value="P:bacterial-type flagellum-dependent swarming motility"/>
    <property type="evidence" value="ECO:0007669"/>
    <property type="project" value="TreeGrafter"/>
</dbReference>
<dbReference type="SUPFAM" id="SSF117143">
    <property type="entry name" value="Flagellar hook protein flgE"/>
    <property type="match status" value="1"/>
</dbReference>
<reference evidence="8" key="1">
    <citation type="submission" date="2016-10" db="EMBL/GenBank/DDBJ databases">
        <authorList>
            <person name="Varghese N."/>
            <person name="Submissions S."/>
        </authorList>
    </citation>
    <scope>NUCLEOTIDE SEQUENCE [LARGE SCALE GENOMIC DNA]</scope>
    <source>
        <strain evidence="8">FP5</strain>
    </source>
</reference>
<dbReference type="InterPro" id="IPR020013">
    <property type="entry name" value="Flagellar_FlgE/F/G"/>
</dbReference>
<keyword evidence="7" id="KW-0282">Flagellum</keyword>
<sequence>MINRSMIQASVTMGQLQSKLDLIGNNLANVNTTGYKSRQADFSSLLYQQIDNLSSEPAPRSRQTPDGVRIGSGASLGHTNVDLSQGSLQNTGRELDIALLEKSHLFQLQIPTEAGLETQYSRAGNFYLNPVNDNEVMLTDAEGYPVLGEAADPIVLENGFTELKINEEGSVVVTRDGQSSFEGQLEVVEAVRPRMLEAVGGNRFKVPSGMEGTGITSEVPQNETRIQNQTLESSNVDTSKQMTDMLNAQRSYQFNAKSISTGDQMMGLINQLRS</sequence>
<dbReference type="RefSeq" id="WP_175477818.1">
    <property type="nucleotide sequence ID" value="NZ_FOOG01000008.1"/>
</dbReference>
<proteinExistence type="inferred from homology"/>
<dbReference type="InterPro" id="IPR037925">
    <property type="entry name" value="FlgE/F/G-like"/>
</dbReference>
<evidence type="ECO:0000259" key="4">
    <source>
        <dbReference type="Pfam" id="PF00460"/>
    </source>
</evidence>
<dbReference type="InterPro" id="IPR053967">
    <property type="entry name" value="LlgE_F_G-like_D1"/>
</dbReference>
<comment type="similarity">
    <text evidence="1 2">Belongs to the flagella basal body rod proteins family.</text>
</comment>
<keyword evidence="7" id="KW-0966">Cell projection</keyword>